<dbReference type="PANTHER" id="PTHR21310">
    <property type="entry name" value="AMINOGLYCOSIDE PHOSPHOTRANSFERASE-RELATED-RELATED"/>
    <property type="match status" value="1"/>
</dbReference>
<dbReference type="Gene3D" id="3.30.200.20">
    <property type="entry name" value="Phosphorylase Kinase, domain 1"/>
    <property type="match status" value="1"/>
</dbReference>
<evidence type="ECO:0000313" key="2">
    <source>
        <dbReference type="EMBL" id="MBS4196462.1"/>
    </source>
</evidence>
<organism evidence="2 3">
    <name type="scientific">Lederbergia citri</name>
    <dbReference type="NCBI Taxonomy" id="2833580"/>
    <lineage>
        <taxon>Bacteria</taxon>
        <taxon>Bacillati</taxon>
        <taxon>Bacillota</taxon>
        <taxon>Bacilli</taxon>
        <taxon>Bacillales</taxon>
        <taxon>Bacillaceae</taxon>
        <taxon>Lederbergia</taxon>
    </lineage>
</organism>
<feature type="domain" description="Aminoglycoside phosphotransferase" evidence="1">
    <location>
        <begin position="29"/>
        <end position="246"/>
    </location>
</feature>
<name>A0A942THZ4_9BACI</name>
<dbReference type="Gene3D" id="3.90.1200.10">
    <property type="match status" value="1"/>
</dbReference>
<dbReference type="AlphaFoldDB" id="A0A942THZ4"/>
<dbReference type="InterPro" id="IPR002575">
    <property type="entry name" value="Aminoglycoside_PTrfase"/>
</dbReference>
<reference evidence="2 3" key="1">
    <citation type="submission" date="2021-05" db="EMBL/GenBank/DDBJ databases">
        <title>Novel Bacillus species.</title>
        <authorList>
            <person name="Liu G."/>
        </authorList>
    </citation>
    <scope>NUCLEOTIDE SEQUENCE [LARGE SCALE GENOMIC DNA]</scope>
    <source>
        <strain evidence="3">FJAT-49780</strain>
    </source>
</reference>
<dbReference type="Proteomes" id="UP000681414">
    <property type="component" value="Unassembled WGS sequence"/>
</dbReference>
<dbReference type="RefSeq" id="WP_213125593.1">
    <property type="nucleotide sequence ID" value="NZ_JAGYPG010000002.1"/>
</dbReference>
<evidence type="ECO:0000259" key="1">
    <source>
        <dbReference type="Pfam" id="PF01636"/>
    </source>
</evidence>
<comment type="caution">
    <text evidence="2">The sequence shown here is derived from an EMBL/GenBank/DDBJ whole genome shotgun (WGS) entry which is preliminary data.</text>
</comment>
<dbReference type="SUPFAM" id="SSF56112">
    <property type="entry name" value="Protein kinase-like (PK-like)"/>
    <property type="match status" value="1"/>
</dbReference>
<protein>
    <submittedName>
        <fullName evidence="2">Phosphotransferase</fullName>
    </submittedName>
</protein>
<gene>
    <name evidence="2" type="ORF">KHA97_15460</name>
</gene>
<dbReference type="PANTHER" id="PTHR21310:SF15">
    <property type="entry name" value="AMINOGLYCOSIDE PHOSPHOTRANSFERASE DOMAIN-CONTAINING PROTEIN"/>
    <property type="match status" value="1"/>
</dbReference>
<proteinExistence type="predicted"/>
<evidence type="ECO:0000313" key="3">
    <source>
        <dbReference type="Proteomes" id="UP000681414"/>
    </source>
</evidence>
<dbReference type="EMBL" id="JAGYPG010000002">
    <property type="protein sequence ID" value="MBS4196462.1"/>
    <property type="molecule type" value="Genomic_DNA"/>
</dbReference>
<accession>A0A942THZ4</accession>
<dbReference type="InterPro" id="IPR011009">
    <property type="entry name" value="Kinase-like_dom_sf"/>
</dbReference>
<sequence>MDSSIESAEFEWVKNMIINNFENMKIIHIKHLGEGMMSRCYLINHEVVFRFPKEKDGAIDTEKEIKALPNLKKHISLNIPEFIYCGKQDNGYPFVGYRLLPGEPMDEQLFCSLPSETKNKIAHQIAEFMDQISLYSVEQAKNLKIPEKNFYQYYLDIFNEVKEKAFAKINKDMQIYISYQFETYLKNKNHFTYSPKLLHADLSMDHLLFDQKRQELTGIIDFGDLKIGDPDYEYVYLLEECGEAFSKKVMELREEENVQEKYEKLSFFLTADNVVLLLEGLNRNNREMFEEAVDIIQCEMKAKHIG</sequence>
<keyword evidence="3" id="KW-1185">Reference proteome</keyword>
<dbReference type="Pfam" id="PF01636">
    <property type="entry name" value="APH"/>
    <property type="match status" value="1"/>
</dbReference>
<dbReference type="InterPro" id="IPR051678">
    <property type="entry name" value="AGP_Transferase"/>
</dbReference>